<sequence>MSKRKRKSGKCAPSFRISHAGHLLVTKGSSRAGRVLASEGKEEKQRRKKRGCLNGVPGTFKLTTKQKRNLPVALQKAIIAHHRRLGKKILS</sequence>
<name>A0A6B9ZFF4_9BACT</name>
<proteinExistence type="predicted"/>
<evidence type="ECO:0000313" key="3">
    <source>
        <dbReference type="Proteomes" id="UP000476411"/>
    </source>
</evidence>
<evidence type="ECO:0000256" key="1">
    <source>
        <dbReference type="SAM" id="MobiDB-lite"/>
    </source>
</evidence>
<dbReference type="Proteomes" id="UP000476411">
    <property type="component" value="Chromosome"/>
</dbReference>
<gene>
    <name evidence="2" type="ORF">GWR21_14900</name>
</gene>
<dbReference type="AlphaFoldDB" id="A0A6B9ZFF4"/>
<feature type="region of interest" description="Disordered" evidence="1">
    <location>
        <begin position="28"/>
        <end position="59"/>
    </location>
</feature>
<dbReference type="RefSeq" id="WP_162332522.1">
    <property type="nucleotide sequence ID" value="NZ_CP048113.1"/>
</dbReference>
<dbReference type="KEGG" id="chih:GWR21_14900"/>
<protein>
    <submittedName>
        <fullName evidence="2">Uncharacterized protein</fullName>
    </submittedName>
</protein>
<dbReference type="EMBL" id="CP048113">
    <property type="protein sequence ID" value="QHS60837.1"/>
    <property type="molecule type" value="Genomic_DNA"/>
</dbReference>
<evidence type="ECO:0000313" key="2">
    <source>
        <dbReference type="EMBL" id="QHS60837.1"/>
    </source>
</evidence>
<organism evidence="2 3">
    <name type="scientific">Chitinophaga agri</name>
    <dbReference type="NCBI Taxonomy" id="2703787"/>
    <lineage>
        <taxon>Bacteria</taxon>
        <taxon>Pseudomonadati</taxon>
        <taxon>Bacteroidota</taxon>
        <taxon>Chitinophagia</taxon>
        <taxon>Chitinophagales</taxon>
        <taxon>Chitinophagaceae</taxon>
        <taxon>Chitinophaga</taxon>
    </lineage>
</organism>
<reference evidence="2 3" key="1">
    <citation type="submission" date="2020-01" db="EMBL/GenBank/DDBJ databases">
        <title>Complete genome sequence of Chitinophaga sp. H33E-04 isolated from quinoa roots.</title>
        <authorList>
            <person name="Weon H.-Y."/>
            <person name="Lee S.A."/>
        </authorList>
    </citation>
    <scope>NUCLEOTIDE SEQUENCE [LARGE SCALE GENOMIC DNA]</scope>
    <source>
        <strain evidence="2 3">H33E-04</strain>
    </source>
</reference>
<accession>A0A6B9ZFF4</accession>
<keyword evidence="3" id="KW-1185">Reference proteome</keyword>